<evidence type="ECO:0000313" key="1">
    <source>
        <dbReference type="EMBL" id="KAK3682080.1"/>
    </source>
</evidence>
<dbReference type="GO" id="GO:0051118">
    <property type="term" value="F:glucan endo-1,3-alpha-glucosidase activity"/>
    <property type="evidence" value="ECO:0007669"/>
    <property type="project" value="InterPro"/>
</dbReference>
<protein>
    <submittedName>
        <fullName evidence="1">Glycoside hydrolase</fullName>
    </submittedName>
</protein>
<reference evidence="1" key="2">
    <citation type="submission" date="2023-06" db="EMBL/GenBank/DDBJ databases">
        <authorList>
            <consortium name="Lawrence Berkeley National Laboratory"/>
            <person name="Haridas S."/>
            <person name="Hensen N."/>
            <person name="Bonometti L."/>
            <person name="Westerberg I."/>
            <person name="Brannstrom I.O."/>
            <person name="Guillou S."/>
            <person name="Cros-Aarteil S."/>
            <person name="Calhoun S."/>
            <person name="Kuo A."/>
            <person name="Mondo S."/>
            <person name="Pangilinan J."/>
            <person name="Riley R."/>
            <person name="Labutti K."/>
            <person name="Andreopoulos B."/>
            <person name="Lipzen A."/>
            <person name="Chen C."/>
            <person name="Yanf M."/>
            <person name="Daum C."/>
            <person name="Ng V."/>
            <person name="Clum A."/>
            <person name="Steindorff A."/>
            <person name="Ohm R."/>
            <person name="Martin F."/>
            <person name="Silar P."/>
            <person name="Natvig D."/>
            <person name="Lalanne C."/>
            <person name="Gautier V."/>
            <person name="Ament-Velasquez S.L."/>
            <person name="Kruys A."/>
            <person name="Hutchinson M.I."/>
            <person name="Powell A.J."/>
            <person name="Barry K."/>
            <person name="Miller A.N."/>
            <person name="Grigoriev I.V."/>
            <person name="Debuchy R."/>
            <person name="Gladieux P."/>
            <person name="Thoren M.H."/>
            <person name="Johannesson H."/>
        </authorList>
    </citation>
    <scope>NUCLEOTIDE SEQUENCE</scope>
    <source>
        <strain evidence="1">CBS 314.62</strain>
    </source>
</reference>
<dbReference type="EMBL" id="JAULSO010000005">
    <property type="protein sequence ID" value="KAK3682080.1"/>
    <property type="molecule type" value="Genomic_DNA"/>
</dbReference>
<dbReference type="Gene3D" id="3.20.20.80">
    <property type="entry name" value="Glycosidases"/>
    <property type="match status" value="1"/>
</dbReference>
<dbReference type="CDD" id="cd11577">
    <property type="entry name" value="GH71"/>
    <property type="match status" value="1"/>
</dbReference>
<evidence type="ECO:0000313" key="2">
    <source>
        <dbReference type="Proteomes" id="UP001270362"/>
    </source>
</evidence>
<dbReference type="Pfam" id="PF03659">
    <property type="entry name" value="Glyco_hydro_71"/>
    <property type="match status" value="1"/>
</dbReference>
<dbReference type="InterPro" id="IPR005197">
    <property type="entry name" value="Glyco_hydro_71"/>
</dbReference>
<dbReference type="AlphaFoldDB" id="A0AAE1C7U4"/>
<organism evidence="1 2">
    <name type="scientific">Podospora appendiculata</name>
    <dbReference type="NCBI Taxonomy" id="314037"/>
    <lineage>
        <taxon>Eukaryota</taxon>
        <taxon>Fungi</taxon>
        <taxon>Dikarya</taxon>
        <taxon>Ascomycota</taxon>
        <taxon>Pezizomycotina</taxon>
        <taxon>Sordariomycetes</taxon>
        <taxon>Sordariomycetidae</taxon>
        <taxon>Sordariales</taxon>
        <taxon>Podosporaceae</taxon>
        <taxon>Podospora</taxon>
    </lineage>
</organism>
<gene>
    <name evidence="1" type="ORF">B0T22DRAFT_275422</name>
</gene>
<proteinExistence type="predicted"/>
<keyword evidence="2" id="KW-1185">Reference proteome</keyword>
<reference evidence="1" key="1">
    <citation type="journal article" date="2023" name="Mol. Phylogenet. Evol.">
        <title>Genome-scale phylogeny and comparative genomics of the fungal order Sordariales.</title>
        <authorList>
            <person name="Hensen N."/>
            <person name="Bonometti L."/>
            <person name="Westerberg I."/>
            <person name="Brannstrom I.O."/>
            <person name="Guillou S."/>
            <person name="Cros-Aarteil S."/>
            <person name="Calhoun S."/>
            <person name="Haridas S."/>
            <person name="Kuo A."/>
            <person name="Mondo S."/>
            <person name="Pangilinan J."/>
            <person name="Riley R."/>
            <person name="LaButti K."/>
            <person name="Andreopoulos B."/>
            <person name="Lipzen A."/>
            <person name="Chen C."/>
            <person name="Yan M."/>
            <person name="Daum C."/>
            <person name="Ng V."/>
            <person name="Clum A."/>
            <person name="Steindorff A."/>
            <person name="Ohm R.A."/>
            <person name="Martin F."/>
            <person name="Silar P."/>
            <person name="Natvig D.O."/>
            <person name="Lalanne C."/>
            <person name="Gautier V."/>
            <person name="Ament-Velasquez S.L."/>
            <person name="Kruys A."/>
            <person name="Hutchinson M.I."/>
            <person name="Powell A.J."/>
            <person name="Barry K."/>
            <person name="Miller A.N."/>
            <person name="Grigoriev I.V."/>
            <person name="Debuchy R."/>
            <person name="Gladieux P."/>
            <person name="Hiltunen Thoren M."/>
            <person name="Johannesson H."/>
        </authorList>
    </citation>
    <scope>NUCLEOTIDE SEQUENCE</scope>
    <source>
        <strain evidence="1">CBS 314.62</strain>
    </source>
</reference>
<accession>A0AAE1C7U4</accession>
<name>A0AAE1C7U4_9PEZI</name>
<sequence>MSNYDDAPPKSIFSDQLDQGPIEASIMSLFSKIKDRKSKRAADKSGRKVFAHYMIGLTHNQSFSQWTHDIVTAKECGIDGFALNMGPSDSWTYDQLQLAFQAAEQAGDFVLFPSFDMACGNWQVDQVVGLINHYKQSPAQMTVDGRPFVSTFEGPGWAENWATVRHQTGDIFLVPDWSSLGPYGVGQKLDIIDGAFSWDAWPKAGHPRMSAHEDRIYKECLSGKKYMMGVSPYFYTKLPQWNKNWYSSSESLWHDRWQQVLEIMPDYVQVITWNDFGESSYICDTVPAQIVQGADKYVNDYSHSAFRAVLPPLIAAYKAGSSKIDLPGDDTAIAWYRKTPAGAAQDGDTKWGQGGSQSAAEGARDVISVMAVTKGSTSVTVAIGGQQMTFSTRDKASVNYFEMPFDNGTTGPVTISLNGRTTHGPEITCDCDEVIFNAVVIQV</sequence>
<dbReference type="Proteomes" id="UP001270362">
    <property type="component" value="Unassembled WGS sequence"/>
</dbReference>
<keyword evidence="1" id="KW-0378">Hydrolase</keyword>
<comment type="caution">
    <text evidence="1">The sequence shown here is derived from an EMBL/GenBank/DDBJ whole genome shotgun (WGS) entry which is preliminary data.</text>
</comment>